<protein>
    <submittedName>
        <fullName evidence="1">Uncharacterized protein</fullName>
    </submittedName>
</protein>
<dbReference type="AlphaFoldDB" id="A0AAW2GI26"/>
<name>A0AAW2GI26_9HYME</name>
<gene>
    <name evidence="1" type="ORF">PUN28_003262</name>
</gene>
<dbReference type="Proteomes" id="UP001430953">
    <property type="component" value="Unassembled WGS sequence"/>
</dbReference>
<proteinExistence type="predicted"/>
<evidence type="ECO:0000313" key="1">
    <source>
        <dbReference type="EMBL" id="KAL0127884.1"/>
    </source>
</evidence>
<organism evidence="1 2">
    <name type="scientific">Cardiocondyla obscurior</name>
    <dbReference type="NCBI Taxonomy" id="286306"/>
    <lineage>
        <taxon>Eukaryota</taxon>
        <taxon>Metazoa</taxon>
        <taxon>Ecdysozoa</taxon>
        <taxon>Arthropoda</taxon>
        <taxon>Hexapoda</taxon>
        <taxon>Insecta</taxon>
        <taxon>Pterygota</taxon>
        <taxon>Neoptera</taxon>
        <taxon>Endopterygota</taxon>
        <taxon>Hymenoptera</taxon>
        <taxon>Apocrita</taxon>
        <taxon>Aculeata</taxon>
        <taxon>Formicoidea</taxon>
        <taxon>Formicidae</taxon>
        <taxon>Myrmicinae</taxon>
        <taxon>Cardiocondyla</taxon>
    </lineage>
</organism>
<accession>A0AAW2GI26</accession>
<sequence>MSVVCIPGYIYRHNKAATVVDYMAISYALVQNARSLFNSVLCNSNLSCFHDFAIRYSVNRKSACQSSARRLFRARTVAVISRAAQIIIANCGMEYKMSSQIEKERGSAIGGGSIMDNCAE</sequence>
<evidence type="ECO:0000313" key="2">
    <source>
        <dbReference type="Proteomes" id="UP001430953"/>
    </source>
</evidence>
<comment type="caution">
    <text evidence="1">The sequence shown here is derived from an EMBL/GenBank/DDBJ whole genome shotgun (WGS) entry which is preliminary data.</text>
</comment>
<reference evidence="1 2" key="1">
    <citation type="submission" date="2023-03" db="EMBL/GenBank/DDBJ databases">
        <title>High recombination rates correlate with genetic variation in Cardiocondyla obscurior ants.</title>
        <authorList>
            <person name="Errbii M."/>
        </authorList>
    </citation>
    <scope>NUCLEOTIDE SEQUENCE [LARGE SCALE GENOMIC DNA]</scope>
    <source>
        <strain evidence="1">Alpha-2009</strain>
        <tissue evidence="1">Whole body</tissue>
    </source>
</reference>
<keyword evidence="2" id="KW-1185">Reference proteome</keyword>
<dbReference type="EMBL" id="JADYXP020000003">
    <property type="protein sequence ID" value="KAL0127884.1"/>
    <property type="molecule type" value="Genomic_DNA"/>
</dbReference>